<keyword evidence="6 11" id="KW-0547">Nucleotide-binding</keyword>
<proteinExistence type="inferred from homology"/>
<dbReference type="HAMAP" id="MF_00109">
    <property type="entry name" value="Shikimate_kinase"/>
    <property type="match status" value="1"/>
</dbReference>
<name>A0A0R0AN77_9GAMM</name>
<dbReference type="UniPathway" id="UPA00053">
    <property type="reaction ID" value="UER00088"/>
</dbReference>
<evidence type="ECO:0000256" key="4">
    <source>
        <dbReference type="ARBA" id="ARBA00022605"/>
    </source>
</evidence>
<keyword evidence="9 11" id="KW-0057">Aromatic amino acid biosynthesis</keyword>
<dbReference type="GO" id="GO:0005829">
    <property type="term" value="C:cytosol"/>
    <property type="evidence" value="ECO:0007669"/>
    <property type="project" value="TreeGrafter"/>
</dbReference>
<dbReference type="InterPro" id="IPR027417">
    <property type="entry name" value="P-loop_NTPase"/>
</dbReference>
<dbReference type="GO" id="GO:0009073">
    <property type="term" value="P:aromatic amino acid family biosynthetic process"/>
    <property type="evidence" value="ECO:0007669"/>
    <property type="project" value="UniProtKB-KW"/>
</dbReference>
<dbReference type="GO" id="GO:0008652">
    <property type="term" value="P:amino acid biosynthetic process"/>
    <property type="evidence" value="ECO:0007669"/>
    <property type="project" value="UniProtKB-KW"/>
</dbReference>
<dbReference type="InterPro" id="IPR000623">
    <property type="entry name" value="Shikimate_kinase/TSH1"/>
</dbReference>
<dbReference type="PRINTS" id="PR01100">
    <property type="entry name" value="SHIKIMTKNASE"/>
</dbReference>
<accession>A0A0R0AN77</accession>
<dbReference type="GO" id="GO:0005524">
    <property type="term" value="F:ATP binding"/>
    <property type="evidence" value="ECO:0007669"/>
    <property type="project" value="UniProtKB-UniRule"/>
</dbReference>
<dbReference type="Pfam" id="PF01202">
    <property type="entry name" value="SKI"/>
    <property type="match status" value="1"/>
</dbReference>
<keyword evidence="13" id="KW-1185">Reference proteome</keyword>
<dbReference type="GO" id="GO:0004765">
    <property type="term" value="F:shikimate kinase activity"/>
    <property type="evidence" value="ECO:0007669"/>
    <property type="project" value="UniProtKB-UniRule"/>
</dbReference>
<keyword evidence="8 11" id="KW-0067">ATP-binding</keyword>
<protein>
    <recommendedName>
        <fullName evidence="3 11">Shikimate kinase</fullName>
        <shortName evidence="11">SK</shortName>
        <ecNumber evidence="3 11">2.7.1.71</ecNumber>
    </recommendedName>
</protein>
<comment type="caution">
    <text evidence="11">Lacks conserved residue(s) required for the propagation of feature annotation.</text>
</comment>
<dbReference type="InterPro" id="IPR023000">
    <property type="entry name" value="Shikimate_kinase_CS"/>
</dbReference>
<keyword evidence="11" id="KW-0963">Cytoplasm</keyword>
<dbReference type="PROSITE" id="PS01128">
    <property type="entry name" value="SHIKIMATE_KINASE"/>
    <property type="match status" value="1"/>
</dbReference>
<dbReference type="InterPro" id="IPR031322">
    <property type="entry name" value="Shikimate/glucono_kinase"/>
</dbReference>
<comment type="caution">
    <text evidence="12">The sequence shown here is derived from an EMBL/GenBank/DDBJ whole genome shotgun (WGS) entry which is preliminary data.</text>
</comment>
<feature type="binding site" evidence="11">
    <location>
        <begin position="14"/>
        <end position="19"/>
    </location>
    <ligand>
        <name>ATP</name>
        <dbReference type="ChEBI" id="CHEBI:30616"/>
    </ligand>
</feature>
<keyword evidence="5 11" id="KW-0808">Transferase</keyword>
<sequence length="181" mass="19618">MKSAPNVVMIGPMGAGKSCIGRRLAERFGLSFVDVDHAIVAHAGASIPTIFEHSGEAAFRAHEREVLTQLLAGENQLISTGGGAVLDAGNREGLRARGFVIHLHVSVASQLERLHRDRTRPLLQRPDREDVLHALAVARDPLYRELADLSLDTDHLSPAEATAHLVTRLAAAWQPRTITHA</sequence>
<evidence type="ECO:0000256" key="1">
    <source>
        <dbReference type="ARBA" id="ARBA00004842"/>
    </source>
</evidence>
<keyword evidence="11" id="KW-0479">Metal-binding</keyword>
<comment type="similarity">
    <text evidence="2 11">Belongs to the shikimate kinase family.</text>
</comment>
<dbReference type="GO" id="GO:0009423">
    <property type="term" value="P:chorismate biosynthetic process"/>
    <property type="evidence" value="ECO:0007669"/>
    <property type="project" value="UniProtKB-UniRule"/>
</dbReference>
<evidence type="ECO:0000256" key="7">
    <source>
        <dbReference type="ARBA" id="ARBA00022777"/>
    </source>
</evidence>
<dbReference type="OrthoDB" id="9800332at2"/>
<evidence type="ECO:0000313" key="13">
    <source>
        <dbReference type="Proteomes" id="UP000051802"/>
    </source>
</evidence>
<keyword evidence="11" id="KW-0460">Magnesium</keyword>
<reference evidence="12 13" key="1">
    <citation type="submission" date="2015-10" db="EMBL/GenBank/DDBJ databases">
        <title>Genome sequencing and analysis of members of genus Stenotrophomonas.</title>
        <authorList>
            <person name="Patil P.P."/>
            <person name="Midha S."/>
            <person name="Patil P.B."/>
        </authorList>
    </citation>
    <scope>NUCLEOTIDE SEQUENCE [LARGE SCALE GENOMIC DNA]</scope>
    <source>
        <strain evidence="12 13">JCM 16536</strain>
    </source>
</reference>
<comment type="subcellular location">
    <subcellularLocation>
        <location evidence="11">Cytoplasm</location>
    </subcellularLocation>
</comment>
<feature type="binding site" evidence="11">
    <location>
        <position position="18"/>
    </location>
    <ligand>
        <name>Mg(2+)</name>
        <dbReference type="ChEBI" id="CHEBI:18420"/>
    </ligand>
</feature>
<feature type="binding site" evidence="11">
    <location>
        <position position="36"/>
    </location>
    <ligand>
        <name>substrate</name>
    </ligand>
</feature>
<dbReference type="AlphaFoldDB" id="A0A0R0AN77"/>
<dbReference type="Gene3D" id="3.40.50.300">
    <property type="entry name" value="P-loop containing nucleotide triphosphate hydrolases"/>
    <property type="match status" value="1"/>
</dbReference>
<evidence type="ECO:0000256" key="9">
    <source>
        <dbReference type="ARBA" id="ARBA00023141"/>
    </source>
</evidence>
<gene>
    <name evidence="11 12" type="primary">aroK</name>
    <name evidence="12" type="ORF">ARC20_00335</name>
</gene>
<dbReference type="EC" id="2.7.1.71" evidence="3 11"/>
<comment type="cofactor">
    <cofactor evidence="11">
        <name>Mg(2+)</name>
        <dbReference type="ChEBI" id="CHEBI:18420"/>
    </cofactor>
    <text evidence="11">Binds 1 Mg(2+) ion per subunit.</text>
</comment>
<evidence type="ECO:0000256" key="8">
    <source>
        <dbReference type="ARBA" id="ARBA00022840"/>
    </source>
</evidence>
<feature type="binding site" evidence="11">
    <location>
        <position position="139"/>
    </location>
    <ligand>
        <name>substrate</name>
    </ligand>
</feature>
<comment type="catalytic activity">
    <reaction evidence="10 11">
        <text>shikimate + ATP = 3-phosphoshikimate + ADP + H(+)</text>
        <dbReference type="Rhea" id="RHEA:13121"/>
        <dbReference type="ChEBI" id="CHEBI:15378"/>
        <dbReference type="ChEBI" id="CHEBI:30616"/>
        <dbReference type="ChEBI" id="CHEBI:36208"/>
        <dbReference type="ChEBI" id="CHEBI:145989"/>
        <dbReference type="ChEBI" id="CHEBI:456216"/>
        <dbReference type="EC" id="2.7.1.71"/>
    </reaction>
</comment>
<feature type="binding site" evidence="11">
    <location>
        <position position="60"/>
    </location>
    <ligand>
        <name>substrate</name>
    </ligand>
</feature>
<keyword evidence="4 11" id="KW-0028">Amino-acid biosynthesis</keyword>
<evidence type="ECO:0000256" key="11">
    <source>
        <dbReference type="HAMAP-Rule" id="MF_00109"/>
    </source>
</evidence>
<dbReference type="PANTHER" id="PTHR21087">
    <property type="entry name" value="SHIKIMATE KINASE"/>
    <property type="match status" value="1"/>
</dbReference>
<feature type="binding site" evidence="11">
    <location>
        <position position="120"/>
    </location>
    <ligand>
        <name>ATP</name>
        <dbReference type="ChEBI" id="CHEBI:30616"/>
    </ligand>
</feature>
<comment type="subunit">
    <text evidence="11">Monomer.</text>
</comment>
<evidence type="ECO:0000256" key="5">
    <source>
        <dbReference type="ARBA" id="ARBA00022679"/>
    </source>
</evidence>
<dbReference type="Proteomes" id="UP000051802">
    <property type="component" value="Unassembled WGS sequence"/>
</dbReference>
<evidence type="ECO:0000256" key="10">
    <source>
        <dbReference type="ARBA" id="ARBA00048567"/>
    </source>
</evidence>
<feature type="binding site" evidence="11">
    <location>
        <position position="82"/>
    </location>
    <ligand>
        <name>substrate</name>
    </ligand>
</feature>
<dbReference type="GO" id="GO:0000287">
    <property type="term" value="F:magnesium ion binding"/>
    <property type="evidence" value="ECO:0007669"/>
    <property type="project" value="UniProtKB-UniRule"/>
</dbReference>
<dbReference type="RefSeq" id="WP_057644658.1">
    <property type="nucleotide sequence ID" value="NZ_LLXU01000054.1"/>
</dbReference>
<comment type="function">
    <text evidence="11">Catalyzes the specific phosphorylation of the 3-hydroxyl group of shikimic acid using ATP as a cosubstrate.</text>
</comment>
<dbReference type="PANTHER" id="PTHR21087:SF16">
    <property type="entry name" value="SHIKIMATE KINASE 1, CHLOROPLASTIC"/>
    <property type="match status" value="1"/>
</dbReference>
<dbReference type="CDD" id="cd00464">
    <property type="entry name" value="SK"/>
    <property type="match status" value="1"/>
</dbReference>
<keyword evidence="7 11" id="KW-0418">Kinase</keyword>
<organism evidence="12 13">
    <name type="scientific">Stenotrophomonas panacihumi</name>
    <dbReference type="NCBI Taxonomy" id="676599"/>
    <lineage>
        <taxon>Bacteria</taxon>
        <taxon>Pseudomonadati</taxon>
        <taxon>Pseudomonadota</taxon>
        <taxon>Gammaproteobacteria</taxon>
        <taxon>Lysobacterales</taxon>
        <taxon>Lysobacteraceae</taxon>
        <taxon>Stenotrophomonas</taxon>
    </lineage>
</organism>
<evidence type="ECO:0000313" key="12">
    <source>
        <dbReference type="EMBL" id="KRG46613.1"/>
    </source>
</evidence>
<comment type="pathway">
    <text evidence="1 11">Metabolic intermediate biosynthesis; chorismate biosynthesis; chorismate from D-erythrose 4-phosphate and phosphoenolpyruvate: step 5/7.</text>
</comment>
<evidence type="ECO:0000256" key="3">
    <source>
        <dbReference type="ARBA" id="ARBA00012154"/>
    </source>
</evidence>
<dbReference type="EMBL" id="LLXU01000054">
    <property type="protein sequence ID" value="KRG46613.1"/>
    <property type="molecule type" value="Genomic_DNA"/>
</dbReference>
<dbReference type="STRING" id="676599.ARC20_00335"/>
<evidence type="ECO:0000256" key="2">
    <source>
        <dbReference type="ARBA" id="ARBA00006997"/>
    </source>
</evidence>
<dbReference type="SUPFAM" id="SSF52540">
    <property type="entry name" value="P-loop containing nucleoside triphosphate hydrolases"/>
    <property type="match status" value="1"/>
</dbReference>
<evidence type="ECO:0000256" key="6">
    <source>
        <dbReference type="ARBA" id="ARBA00022741"/>
    </source>
</evidence>